<proteinExistence type="predicted"/>
<keyword evidence="2" id="KW-1185">Reference proteome</keyword>
<sequence length="167" mass="18977">MSETSGPMTGARPQLNVRWVFGNIDEPLRRELVAFWLKEGALPNPDEAWRRSFEVACVLQHEQTRSIAGVCTVAIRLDDHQRSYGFVRIFIRPDSRMVGMNVRLMEKMIEGFTALAREPGGPQRLVATMENRKLERRAGQRILARLGFVHVGVAPNGELVMQRHLVT</sequence>
<reference evidence="2" key="1">
    <citation type="journal article" date="2019" name="Int. J. Syst. Evol. Microbiol.">
        <title>The Global Catalogue of Microorganisms (GCM) 10K type strain sequencing project: providing services to taxonomists for standard genome sequencing and annotation.</title>
        <authorList>
            <consortium name="The Broad Institute Genomics Platform"/>
            <consortium name="The Broad Institute Genome Sequencing Center for Infectious Disease"/>
            <person name="Wu L."/>
            <person name="Ma J."/>
        </authorList>
    </citation>
    <scope>NUCLEOTIDE SEQUENCE [LARGE SCALE GENOMIC DNA]</scope>
    <source>
        <strain evidence="2">CGMCC 1.15439</strain>
    </source>
</reference>
<evidence type="ECO:0008006" key="3">
    <source>
        <dbReference type="Google" id="ProtNLM"/>
    </source>
</evidence>
<name>A0ABQ1FVA2_9GAMM</name>
<protein>
    <recommendedName>
        <fullName evidence="3">N-acetyltransferase domain-containing protein</fullName>
    </recommendedName>
</protein>
<dbReference type="Gene3D" id="3.40.630.30">
    <property type="match status" value="1"/>
</dbReference>
<dbReference type="EMBL" id="BMJA01000001">
    <property type="protein sequence ID" value="GGA31410.1"/>
    <property type="molecule type" value="Genomic_DNA"/>
</dbReference>
<evidence type="ECO:0000313" key="2">
    <source>
        <dbReference type="Proteomes" id="UP000620046"/>
    </source>
</evidence>
<dbReference type="SUPFAM" id="SSF55729">
    <property type="entry name" value="Acyl-CoA N-acyltransferases (Nat)"/>
    <property type="match status" value="1"/>
</dbReference>
<dbReference type="InterPro" id="IPR016181">
    <property type="entry name" value="Acyl_CoA_acyltransferase"/>
</dbReference>
<dbReference type="Proteomes" id="UP000620046">
    <property type="component" value="Unassembled WGS sequence"/>
</dbReference>
<accession>A0ABQ1FVA2</accession>
<comment type="caution">
    <text evidence="1">The sequence shown here is derived from an EMBL/GenBank/DDBJ whole genome shotgun (WGS) entry which is preliminary data.</text>
</comment>
<gene>
    <name evidence="1" type="ORF">GCM10010981_20620</name>
</gene>
<evidence type="ECO:0000313" key="1">
    <source>
        <dbReference type="EMBL" id="GGA31410.1"/>
    </source>
</evidence>
<organism evidence="1 2">
    <name type="scientific">Dyella nitratireducens</name>
    <dbReference type="NCBI Taxonomy" id="1849580"/>
    <lineage>
        <taxon>Bacteria</taxon>
        <taxon>Pseudomonadati</taxon>
        <taxon>Pseudomonadota</taxon>
        <taxon>Gammaproteobacteria</taxon>
        <taxon>Lysobacterales</taxon>
        <taxon>Rhodanobacteraceae</taxon>
        <taxon>Dyella</taxon>
    </lineage>
</organism>